<protein>
    <submittedName>
        <fullName evidence="1">Uncharacterized protein</fullName>
    </submittedName>
</protein>
<accession>A0A2P2LC74</accession>
<evidence type="ECO:0000313" key="1">
    <source>
        <dbReference type="EMBL" id="MBX15555.1"/>
    </source>
</evidence>
<reference evidence="1" key="1">
    <citation type="submission" date="2018-02" db="EMBL/GenBank/DDBJ databases">
        <title>Rhizophora mucronata_Transcriptome.</title>
        <authorList>
            <person name="Meera S.P."/>
            <person name="Sreeshan A."/>
            <person name="Augustine A."/>
        </authorList>
    </citation>
    <scope>NUCLEOTIDE SEQUENCE</scope>
    <source>
        <tissue evidence="1">Leaf</tissue>
    </source>
</reference>
<proteinExistence type="predicted"/>
<name>A0A2P2LC74_RHIMU</name>
<sequence>MEQFLLLSEI</sequence>
<dbReference type="EMBL" id="GGEC01035071">
    <property type="protein sequence ID" value="MBX15555.1"/>
    <property type="molecule type" value="Transcribed_RNA"/>
</dbReference>
<organism evidence="1">
    <name type="scientific">Rhizophora mucronata</name>
    <name type="common">Asiatic mangrove</name>
    <dbReference type="NCBI Taxonomy" id="61149"/>
    <lineage>
        <taxon>Eukaryota</taxon>
        <taxon>Viridiplantae</taxon>
        <taxon>Streptophyta</taxon>
        <taxon>Embryophyta</taxon>
        <taxon>Tracheophyta</taxon>
        <taxon>Spermatophyta</taxon>
        <taxon>Magnoliopsida</taxon>
        <taxon>eudicotyledons</taxon>
        <taxon>Gunneridae</taxon>
        <taxon>Pentapetalae</taxon>
        <taxon>rosids</taxon>
        <taxon>fabids</taxon>
        <taxon>Malpighiales</taxon>
        <taxon>Rhizophoraceae</taxon>
        <taxon>Rhizophora</taxon>
    </lineage>
</organism>